<evidence type="ECO:0000256" key="2">
    <source>
        <dbReference type="ARBA" id="ARBA00022448"/>
    </source>
</evidence>
<evidence type="ECO:0000313" key="9">
    <source>
        <dbReference type="EMBL" id="MDX6016952.1"/>
    </source>
</evidence>
<feature type="transmembrane region" description="Helical" evidence="8">
    <location>
        <begin position="451"/>
        <end position="470"/>
    </location>
</feature>
<evidence type="ECO:0000256" key="8">
    <source>
        <dbReference type="SAM" id="Phobius"/>
    </source>
</evidence>
<feature type="transmembrane region" description="Helical" evidence="8">
    <location>
        <begin position="504"/>
        <end position="522"/>
    </location>
</feature>
<dbReference type="InterPro" id="IPR006726">
    <property type="entry name" value="PHBA_efflux_AaeB/fusaric-R"/>
</dbReference>
<evidence type="ECO:0000256" key="6">
    <source>
        <dbReference type="ARBA" id="ARBA00023136"/>
    </source>
</evidence>
<evidence type="ECO:0000256" key="3">
    <source>
        <dbReference type="ARBA" id="ARBA00022475"/>
    </source>
</evidence>
<gene>
    <name evidence="9" type="ORF">SIL79_11455</name>
</gene>
<feature type="transmembrane region" description="Helical" evidence="8">
    <location>
        <begin position="117"/>
        <end position="138"/>
    </location>
</feature>
<dbReference type="GeneID" id="88624133"/>
<dbReference type="Pfam" id="PF04632">
    <property type="entry name" value="FUSC"/>
    <property type="match status" value="1"/>
</dbReference>
<feature type="transmembrane region" description="Helical" evidence="8">
    <location>
        <begin position="20"/>
        <end position="40"/>
    </location>
</feature>
<feature type="transmembrane region" description="Helical" evidence="8">
    <location>
        <begin position="475"/>
        <end position="492"/>
    </location>
</feature>
<comment type="subcellular location">
    <subcellularLocation>
        <location evidence="1">Cell membrane</location>
        <topology evidence="1">Multi-pass membrane protein</topology>
    </subcellularLocation>
</comment>
<feature type="compositionally biased region" description="Polar residues" evidence="7">
    <location>
        <begin position="687"/>
        <end position="731"/>
    </location>
</feature>
<evidence type="ECO:0000256" key="4">
    <source>
        <dbReference type="ARBA" id="ARBA00022692"/>
    </source>
</evidence>
<feature type="transmembrane region" description="Helical" evidence="8">
    <location>
        <begin position="425"/>
        <end position="445"/>
    </location>
</feature>
<feature type="region of interest" description="Disordered" evidence="7">
    <location>
        <begin position="683"/>
        <end position="731"/>
    </location>
</feature>
<evidence type="ECO:0000313" key="10">
    <source>
        <dbReference type="Proteomes" id="UP001272773"/>
    </source>
</evidence>
<dbReference type="Proteomes" id="UP001272773">
    <property type="component" value="Unassembled WGS sequence"/>
</dbReference>
<evidence type="ECO:0000256" key="5">
    <source>
        <dbReference type="ARBA" id="ARBA00022989"/>
    </source>
</evidence>
<protein>
    <submittedName>
        <fullName evidence="9">FUSC family protein</fullName>
    </submittedName>
</protein>
<proteinExistence type="predicted"/>
<dbReference type="PANTHER" id="PTHR30509">
    <property type="entry name" value="P-HYDROXYBENZOIC ACID EFFLUX PUMP SUBUNIT-RELATED"/>
    <property type="match status" value="1"/>
</dbReference>
<name>A0ABU4QBZ7_9GAMM</name>
<accession>A0ABU4QBZ7</accession>
<keyword evidence="5 8" id="KW-1133">Transmembrane helix</keyword>
<dbReference type="PANTHER" id="PTHR30509:SF9">
    <property type="entry name" value="MULTIDRUG RESISTANCE PROTEIN MDTO"/>
    <property type="match status" value="1"/>
</dbReference>
<reference evidence="9 10" key="1">
    <citation type="submission" date="2023-11" db="EMBL/GenBank/DDBJ databases">
        <title>MicrobeMod: A computational toolkit for identifying prokaryotic methylation and restriction-modification with nanopore sequencing.</title>
        <authorList>
            <person name="Crits-Christoph A."/>
            <person name="Kang S.C."/>
            <person name="Lee H."/>
            <person name="Ostrov N."/>
        </authorList>
    </citation>
    <scope>NUCLEOTIDE SEQUENCE [LARGE SCALE GENOMIC DNA]</scope>
    <source>
        <strain evidence="9 10">ATCC BAA-2732</strain>
    </source>
</reference>
<evidence type="ECO:0000256" key="1">
    <source>
        <dbReference type="ARBA" id="ARBA00004651"/>
    </source>
</evidence>
<keyword evidence="6 8" id="KW-0472">Membrane</keyword>
<comment type="caution">
    <text evidence="9">The sequence shown here is derived from an EMBL/GenBank/DDBJ whole genome shotgun (WGS) entry which is preliminary data.</text>
</comment>
<dbReference type="EMBL" id="JAWXXR010000001">
    <property type="protein sequence ID" value="MDX6016952.1"/>
    <property type="molecule type" value="Genomic_DNA"/>
</dbReference>
<organism evidence="9 10">
    <name type="scientific">Shewanella indica</name>
    <dbReference type="NCBI Taxonomy" id="768528"/>
    <lineage>
        <taxon>Bacteria</taxon>
        <taxon>Pseudomonadati</taxon>
        <taxon>Pseudomonadota</taxon>
        <taxon>Gammaproteobacteria</taxon>
        <taxon>Alteromonadales</taxon>
        <taxon>Shewanellaceae</taxon>
        <taxon>Shewanella</taxon>
    </lineage>
</organism>
<dbReference type="RefSeq" id="WP_162206774.1">
    <property type="nucleotide sequence ID" value="NZ_JAWXXR010000001.1"/>
</dbReference>
<sequence length="731" mass="80242">MPLSPTLAVFLTPDKRTLIFATKGVIAMALALTAALYLDLERPYWALVSAIFLQMRPESGLVLEKGLCQIIGTLVGGVAGIAILSIFYGAPELAMLTLALWLGLNSALSAMVRHINFVYAFAMAGITPCLIVLLVMVSPATANSETIFAVAHSRVSEIIVGAICATLVSQLLWPVRVTEGLQKQTRKIVNQTLEYLTLELDLNGSHENRHNQIDAILESLAAASDDANALSYEGPEGPGRSRAANLLFNKVLSLLAVIQIFGRLQRNHEELMTGTLSGLIRTLKSNFKAMSESDDFQFCYELAHRQRREIIHFRNTHTCISPLESRLLKTASELASDLVLVLRAFKALESPDKTLLNAPAMQTHRDPLLGLITGVRTMLIFLIGAGMWIGTASSAALMIMTMPVIFSIMMARLPLPLLSMILRRLLIGVMIAIPVAIFYALGLLAQSSGDIEIMLLVLAGPFFIGLMALANQATLPYGLGFCIPFAILVSPGKDMSQAFAVDNTLSKAMAIFVGVSILYWLFKLVTEPGVKMMQQRLLNATRKDLIEMVKQDKPEDWFNARMADRLLRLANYERSSQSNNRTLTDLGLTGLNLGHVSMRLRRLLASISDSQLDELLQDWQLALANAFIFCSRGENPPDFRNSCERLLARLQTDGLTQEQLEMVQGMFERLIMTFERSAAMISKANAPATQAESAPKQGQESAPPQEQESAPKQGQESAPPQEQESASEQKP</sequence>
<feature type="transmembrane region" description="Helical" evidence="8">
    <location>
        <begin position="61"/>
        <end position="87"/>
    </location>
</feature>
<evidence type="ECO:0000256" key="7">
    <source>
        <dbReference type="SAM" id="MobiDB-lite"/>
    </source>
</evidence>
<keyword evidence="10" id="KW-1185">Reference proteome</keyword>
<keyword evidence="4 8" id="KW-0812">Transmembrane</keyword>
<keyword evidence="2" id="KW-0813">Transport</keyword>
<feature type="transmembrane region" description="Helical" evidence="8">
    <location>
        <begin position="395"/>
        <end position="413"/>
    </location>
</feature>
<feature type="transmembrane region" description="Helical" evidence="8">
    <location>
        <begin position="368"/>
        <end position="389"/>
    </location>
</feature>
<feature type="transmembrane region" description="Helical" evidence="8">
    <location>
        <begin position="158"/>
        <end position="177"/>
    </location>
</feature>
<keyword evidence="3" id="KW-1003">Cell membrane</keyword>
<feature type="transmembrane region" description="Helical" evidence="8">
    <location>
        <begin position="93"/>
        <end position="110"/>
    </location>
</feature>